<proteinExistence type="predicted"/>
<feature type="compositionally biased region" description="Polar residues" evidence="1">
    <location>
        <begin position="22"/>
        <end position="37"/>
    </location>
</feature>
<dbReference type="PANTHER" id="PTHR33063">
    <property type="entry name" value="OS02G0583500 PROTEIN"/>
    <property type="match status" value="1"/>
</dbReference>
<reference evidence="2" key="3">
    <citation type="submission" date="2022-06" db="UniProtKB">
        <authorList>
            <consortium name="EnsemblPlants"/>
        </authorList>
    </citation>
    <scope>IDENTIFICATION</scope>
</reference>
<dbReference type="Pfam" id="PF03004">
    <property type="entry name" value="Transposase_24"/>
    <property type="match status" value="1"/>
</dbReference>
<keyword evidence="3" id="KW-1185">Reference proteome</keyword>
<evidence type="ECO:0000313" key="2">
    <source>
        <dbReference type="EnsemblPlants" id="TuG1812G0600000538.01.T01"/>
    </source>
</evidence>
<feature type="region of interest" description="Disordered" evidence="1">
    <location>
        <begin position="350"/>
        <end position="386"/>
    </location>
</feature>
<evidence type="ECO:0000256" key="1">
    <source>
        <dbReference type="SAM" id="MobiDB-lite"/>
    </source>
</evidence>
<evidence type="ECO:0000313" key="3">
    <source>
        <dbReference type="Proteomes" id="UP000015106"/>
    </source>
</evidence>
<organism evidence="2 3">
    <name type="scientific">Triticum urartu</name>
    <name type="common">Red wild einkorn</name>
    <name type="synonym">Crithodium urartu</name>
    <dbReference type="NCBI Taxonomy" id="4572"/>
    <lineage>
        <taxon>Eukaryota</taxon>
        <taxon>Viridiplantae</taxon>
        <taxon>Streptophyta</taxon>
        <taxon>Embryophyta</taxon>
        <taxon>Tracheophyta</taxon>
        <taxon>Spermatophyta</taxon>
        <taxon>Magnoliopsida</taxon>
        <taxon>Liliopsida</taxon>
        <taxon>Poales</taxon>
        <taxon>Poaceae</taxon>
        <taxon>BOP clade</taxon>
        <taxon>Pooideae</taxon>
        <taxon>Triticodae</taxon>
        <taxon>Triticeae</taxon>
        <taxon>Triticinae</taxon>
        <taxon>Triticum</taxon>
    </lineage>
</organism>
<feature type="compositionally biased region" description="Low complexity" evidence="1">
    <location>
        <begin position="282"/>
        <end position="292"/>
    </location>
</feature>
<name>A0A8R7QNX9_TRIUA</name>
<dbReference type="Proteomes" id="UP000015106">
    <property type="component" value="Chromosome 6"/>
</dbReference>
<dbReference type="EnsemblPlants" id="TuG1812G0600000538.01.T01">
    <property type="protein sequence ID" value="TuG1812G0600000538.01.T01"/>
    <property type="gene ID" value="TuG1812G0600000538.01"/>
</dbReference>
<dbReference type="AlphaFoldDB" id="A0A8R7QNX9"/>
<feature type="compositionally biased region" description="Basic and acidic residues" evidence="1">
    <location>
        <begin position="41"/>
        <end position="61"/>
    </location>
</feature>
<feature type="compositionally biased region" description="Basic and acidic residues" evidence="1">
    <location>
        <begin position="10"/>
        <end position="20"/>
    </location>
</feature>
<dbReference type="Gramene" id="TuG1812G0600000538.01.T01">
    <property type="protein sequence ID" value="TuG1812G0600000538.01.T01"/>
    <property type="gene ID" value="TuG1812G0600000538.01"/>
</dbReference>
<feature type="region of interest" description="Disordered" evidence="1">
    <location>
        <begin position="272"/>
        <end position="292"/>
    </location>
</feature>
<reference evidence="2" key="2">
    <citation type="submission" date="2018-03" db="EMBL/GenBank/DDBJ databases">
        <title>The Triticum urartu genome reveals the dynamic nature of wheat genome evolution.</title>
        <authorList>
            <person name="Ling H."/>
            <person name="Ma B."/>
            <person name="Shi X."/>
            <person name="Liu H."/>
            <person name="Dong L."/>
            <person name="Sun H."/>
            <person name="Cao Y."/>
            <person name="Gao Q."/>
            <person name="Zheng S."/>
            <person name="Li Y."/>
            <person name="Yu Y."/>
            <person name="Du H."/>
            <person name="Qi M."/>
            <person name="Li Y."/>
            <person name="Yu H."/>
            <person name="Cui Y."/>
            <person name="Wang N."/>
            <person name="Chen C."/>
            <person name="Wu H."/>
            <person name="Zhao Y."/>
            <person name="Zhang J."/>
            <person name="Li Y."/>
            <person name="Zhou W."/>
            <person name="Zhang B."/>
            <person name="Hu W."/>
            <person name="Eijk M."/>
            <person name="Tang J."/>
            <person name="Witsenboer H."/>
            <person name="Zhao S."/>
            <person name="Li Z."/>
            <person name="Zhang A."/>
            <person name="Wang D."/>
            <person name="Liang C."/>
        </authorList>
    </citation>
    <scope>NUCLEOTIDE SEQUENCE [LARGE SCALE GENOMIC DNA]</scope>
    <source>
        <strain evidence="2">cv. G1812</strain>
    </source>
</reference>
<sequence>MANGANLIAHCDDDNQRDNEAGGSTQPHQQSQPNSNFEGPKSYEEPRERGPNLGKGLERITRRQQGKLPLLIPEGSLRPETPLLATKFATECNVTVRHHIPVFKHWKDYKDPNGNVRDGIFRNFVGKVGNKFHMDLEAVPVRKACTEMLKRVTRQQRYRLKKEYFDSHTPHLVRRTSPVPSMTDDQWNELVESWKDPKKMGISQINKANRAQVKFHQTTGARSYPVHCGNLGDKYKDKESTAVDLFKEYHYSKKKKGYTNVVLDAITEMEKKVPNPTEDGQESSSATEAATEAVAEVLAKHTKKPRFLQHVGIQHVHARSSAINREVELAAQKMNVELRACVDTLTKKLKESEEERARQDEEYRKRDEENRKKQAEMDAKLDSLLS</sequence>
<reference evidence="3" key="1">
    <citation type="journal article" date="2013" name="Nature">
        <title>Draft genome of the wheat A-genome progenitor Triticum urartu.</title>
        <authorList>
            <person name="Ling H.Q."/>
            <person name="Zhao S."/>
            <person name="Liu D."/>
            <person name="Wang J."/>
            <person name="Sun H."/>
            <person name="Zhang C."/>
            <person name="Fan H."/>
            <person name="Li D."/>
            <person name="Dong L."/>
            <person name="Tao Y."/>
            <person name="Gao C."/>
            <person name="Wu H."/>
            <person name="Li Y."/>
            <person name="Cui Y."/>
            <person name="Guo X."/>
            <person name="Zheng S."/>
            <person name="Wang B."/>
            <person name="Yu K."/>
            <person name="Liang Q."/>
            <person name="Yang W."/>
            <person name="Lou X."/>
            <person name="Chen J."/>
            <person name="Feng M."/>
            <person name="Jian J."/>
            <person name="Zhang X."/>
            <person name="Luo G."/>
            <person name="Jiang Y."/>
            <person name="Liu J."/>
            <person name="Wang Z."/>
            <person name="Sha Y."/>
            <person name="Zhang B."/>
            <person name="Wu H."/>
            <person name="Tang D."/>
            <person name="Shen Q."/>
            <person name="Xue P."/>
            <person name="Zou S."/>
            <person name="Wang X."/>
            <person name="Liu X."/>
            <person name="Wang F."/>
            <person name="Yang Y."/>
            <person name="An X."/>
            <person name="Dong Z."/>
            <person name="Zhang K."/>
            <person name="Zhang X."/>
            <person name="Luo M.C."/>
            <person name="Dvorak J."/>
            <person name="Tong Y."/>
            <person name="Wang J."/>
            <person name="Yang H."/>
            <person name="Li Z."/>
            <person name="Wang D."/>
            <person name="Zhang A."/>
            <person name="Wang J."/>
        </authorList>
    </citation>
    <scope>NUCLEOTIDE SEQUENCE</scope>
    <source>
        <strain evidence="3">cv. G1812</strain>
    </source>
</reference>
<dbReference type="InterPro" id="IPR004252">
    <property type="entry name" value="Probable_transposase_24"/>
</dbReference>
<accession>A0A8R7QNX9</accession>
<dbReference type="PANTHER" id="PTHR33063:SF17">
    <property type="entry name" value="OS06G0271400 PROTEIN"/>
    <property type="match status" value="1"/>
</dbReference>
<feature type="region of interest" description="Disordered" evidence="1">
    <location>
        <begin position="1"/>
        <end position="75"/>
    </location>
</feature>
<protein>
    <submittedName>
        <fullName evidence="2">Uncharacterized protein</fullName>
    </submittedName>
</protein>